<evidence type="ECO:0000259" key="9">
    <source>
        <dbReference type="Pfam" id="PF00692"/>
    </source>
</evidence>
<evidence type="ECO:0000313" key="11">
    <source>
        <dbReference type="Proteomes" id="UP000286268"/>
    </source>
</evidence>
<evidence type="ECO:0000256" key="6">
    <source>
        <dbReference type="ARBA" id="ARBA00023080"/>
    </source>
</evidence>
<dbReference type="NCBIfam" id="TIGR00576">
    <property type="entry name" value="dut"/>
    <property type="match status" value="1"/>
</dbReference>
<evidence type="ECO:0000256" key="5">
    <source>
        <dbReference type="ARBA" id="ARBA00022842"/>
    </source>
</evidence>
<comment type="catalytic activity">
    <reaction evidence="7 8">
        <text>dUTP + H2O = dUMP + diphosphate + H(+)</text>
        <dbReference type="Rhea" id="RHEA:10248"/>
        <dbReference type="ChEBI" id="CHEBI:15377"/>
        <dbReference type="ChEBI" id="CHEBI:15378"/>
        <dbReference type="ChEBI" id="CHEBI:33019"/>
        <dbReference type="ChEBI" id="CHEBI:61555"/>
        <dbReference type="ChEBI" id="CHEBI:246422"/>
        <dbReference type="EC" id="3.6.1.23"/>
    </reaction>
</comment>
<organism evidence="10 11">
    <name type="scientific">Clostridium manihotivorum</name>
    <dbReference type="NCBI Taxonomy" id="2320868"/>
    <lineage>
        <taxon>Bacteria</taxon>
        <taxon>Bacillati</taxon>
        <taxon>Bacillota</taxon>
        <taxon>Clostridia</taxon>
        <taxon>Eubacteriales</taxon>
        <taxon>Clostridiaceae</taxon>
        <taxon>Clostridium</taxon>
    </lineage>
</organism>
<dbReference type="PANTHER" id="PTHR11241:SF0">
    <property type="entry name" value="DEOXYURIDINE 5'-TRIPHOSPHATE NUCLEOTIDOHYDROLASE"/>
    <property type="match status" value="1"/>
</dbReference>
<dbReference type="NCBIfam" id="NF001862">
    <property type="entry name" value="PRK00601.1"/>
    <property type="match status" value="1"/>
</dbReference>
<keyword evidence="5 8" id="KW-0460">Magnesium</keyword>
<comment type="caution">
    <text evidence="8">Lacks conserved residue(s) required for the propagation of feature annotation.</text>
</comment>
<dbReference type="HAMAP" id="MF_00116">
    <property type="entry name" value="dUTPase_bact"/>
    <property type="match status" value="1"/>
</dbReference>
<evidence type="ECO:0000256" key="4">
    <source>
        <dbReference type="ARBA" id="ARBA00022801"/>
    </source>
</evidence>
<proteinExistence type="inferred from homology"/>
<reference evidence="10 11" key="1">
    <citation type="submission" date="2018-01" db="EMBL/GenBank/DDBJ databases">
        <title>Genome Sequencing and Assembly of Anaerobacter polyendosporus strain CT4.</title>
        <authorList>
            <person name="Tachaapaikoon C."/>
            <person name="Sutheeworapong S."/>
            <person name="Jenjaroenpun P."/>
            <person name="Wongsurawat T."/>
            <person name="Nookeaw I."/>
            <person name="Cheawchanlertfa P."/>
            <person name="Kosugi A."/>
            <person name="Cheevadhanarak S."/>
            <person name="Ratanakhanokchai K."/>
        </authorList>
    </citation>
    <scope>NUCLEOTIDE SEQUENCE [LARGE SCALE GENOMIC DNA]</scope>
    <source>
        <strain evidence="10 11">CT4</strain>
    </source>
</reference>
<dbReference type="InterPro" id="IPR008181">
    <property type="entry name" value="dUTPase"/>
</dbReference>
<feature type="binding site" evidence="8">
    <location>
        <begin position="65"/>
        <end position="67"/>
    </location>
    <ligand>
        <name>substrate</name>
    </ligand>
</feature>
<dbReference type="InterPro" id="IPR029054">
    <property type="entry name" value="dUTPase-like"/>
</dbReference>
<dbReference type="UniPathway" id="UPA00610">
    <property type="reaction ID" value="UER00666"/>
</dbReference>
<dbReference type="RefSeq" id="WP_128214924.1">
    <property type="nucleotide sequence ID" value="NZ_CP025746.1"/>
</dbReference>
<dbReference type="GO" id="GO:0004170">
    <property type="term" value="F:dUTP diphosphatase activity"/>
    <property type="evidence" value="ECO:0007669"/>
    <property type="project" value="UniProtKB-UniRule"/>
</dbReference>
<dbReference type="EC" id="3.6.1.23" evidence="8"/>
<dbReference type="Proteomes" id="UP000286268">
    <property type="component" value="Chromosome"/>
</dbReference>
<dbReference type="CDD" id="cd07557">
    <property type="entry name" value="trimeric_dUTPase"/>
    <property type="match status" value="1"/>
</dbReference>
<comment type="cofactor">
    <cofactor evidence="1 8">
        <name>Mg(2+)</name>
        <dbReference type="ChEBI" id="CHEBI:18420"/>
    </cofactor>
</comment>
<dbReference type="InterPro" id="IPR033704">
    <property type="entry name" value="dUTPase_trimeric"/>
</dbReference>
<comment type="similarity">
    <text evidence="2 8">Belongs to the dUTPase family.</text>
</comment>
<comment type="function">
    <text evidence="8">This enzyme is involved in nucleotide metabolism: it produces dUMP, the immediate precursor of thymidine nucleotides and it decreases the intracellular concentration of dUTP so that uracil cannot be incorporated into DNA.</text>
</comment>
<evidence type="ECO:0000256" key="1">
    <source>
        <dbReference type="ARBA" id="ARBA00001946"/>
    </source>
</evidence>
<evidence type="ECO:0000256" key="2">
    <source>
        <dbReference type="ARBA" id="ARBA00006581"/>
    </source>
</evidence>
<protein>
    <recommendedName>
        <fullName evidence="8">Deoxyuridine 5'-triphosphate nucleotidohydrolase</fullName>
        <shortName evidence="8">dUTPase</shortName>
        <ecNumber evidence="8">3.6.1.23</ecNumber>
    </recommendedName>
    <alternativeName>
        <fullName evidence="8">dUTP pyrophosphatase</fullName>
    </alternativeName>
</protein>
<keyword evidence="11" id="KW-1185">Reference proteome</keyword>
<feature type="binding site" evidence="8">
    <location>
        <position position="78"/>
    </location>
    <ligand>
        <name>substrate</name>
    </ligand>
</feature>
<evidence type="ECO:0000256" key="3">
    <source>
        <dbReference type="ARBA" id="ARBA00022723"/>
    </source>
</evidence>
<dbReference type="EMBL" id="CP025746">
    <property type="protein sequence ID" value="QAA34203.1"/>
    <property type="molecule type" value="Genomic_DNA"/>
</dbReference>
<dbReference type="GO" id="GO:0046081">
    <property type="term" value="P:dUTP catabolic process"/>
    <property type="evidence" value="ECO:0007669"/>
    <property type="project" value="InterPro"/>
</dbReference>
<feature type="domain" description="dUTPase-like" evidence="9">
    <location>
        <begin position="14"/>
        <end position="144"/>
    </location>
</feature>
<evidence type="ECO:0000313" key="10">
    <source>
        <dbReference type="EMBL" id="QAA34203.1"/>
    </source>
</evidence>
<gene>
    <name evidence="8" type="primary">dut</name>
    <name evidence="10" type="ORF">C1I91_22620</name>
</gene>
<keyword evidence="6 8" id="KW-0546">Nucleotide metabolism</keyword>
<feature type="binding site" evidence="8">
    <location>
        <begin position="82"/>
        <end position="84"/>
    </location>
    <ligand>
        <name>substrate</name>
    </ligand>
</feature>
<name>A0A410DYP1_9CLOT</name>
<dbReference type="PANTHER" id="PTHR11241">
    <property type="entry name" value="DEOXYURIDINE 5'-TRIPHOSPHATE NUCLEOTIDOHYDROLASE"/>
    <property type="match status" value="1"/>
</dbReference>
<dbReference type="KEGG" id="cmah:C1I91_22620"/>
<keyword evidence="4 8" id="KW-0378">Hydrolase</keyword>
<dbReference type="GO" id="GO:0006226">
    <property type="term" value="P:dUMP biosynthetic process"/>
    <property type="evidence" value="ECO:0007669"/>
    <property type="project" value="UniProtKB-UniRule"/>
</dbReference>
<dbReference type="SUPFAM" id="SSF51283">
    <property type="entry name" value="dUTPase-like"/>
    <property type="match status" value="1"/>
</dbReference>
<dbReference type="GO" id="GO:0000287">
    <property type="term" value="F:magnesium ion binding"/>
    <property type="evidence" value="ECO:0007669"/>
    <property type="project" value="UniProtKB-UniRule"/>
</dbReference>
<sequence length="146" mass="15941">MGNYTLKVKKINDDAILPNYAHEGDAGLDLYSVEELILHSGECKLVKTGIKIELPKNTEAQVRPRSGLALKHTITLLNTPGTIDEGYRGEVGVIMINHGKGDFKVEKGMKIAQLVVKPVWKVNVEEVIELTDSDRGEGGFGSTGLR</sequence>
<dbReference type="AlphaFoldDB" id="A0A410DYP1"/>
<dbReference type="InterPro" id="IPR036157">
    <property type="entry name" value="dUTPase-like_sf"/>
</dbReference>
<dbReference type="Pfam" id="PF00692">
    <property type="entry name" value="dUTPase"/>
    <property type="match status" value="1"/>
</dbReference>
<evidence type="ECO:0000256" key="7">
    <source>
        <dbReference type="ARBA" id="ARBA00047686"/>
    </source>
</evidence>
<keyword evidence="3 8" id="KW-0479">Metal-binding</keyword>
<dbReference type="OrthoDB" id="9809956at2"/>
<dbReference type="FunFam" id="2.70.40.10:FF:000008">
    <property type="entry name" value="Deoxyuridine 5'-triphosphate nucleotidohydrolase"/>
    <property type="match status" value="1"/>
</dbReference>
<dbReference type="Gene3D" id="2.70.40.10">
    <property type="match status" value="1"/>
</dbReference>
<comment type="pathway">
    <text evidence="8">Pyrimidine metabolism; dUMP biosynthesis; dUMP from dCTP (dUTP route): step 2/2.</text>
</comment>
<evidence type="ECO:0000256" key="8">
    <source>
        <dbReference type="HAMAP-Rule" id="MF_00116"/>
    </source>
</evidence>
<accession>A0A410DYP1</accession>